<organism evidence="10 11">
    <name type="scientific">Citrus clementina</name>
    <name type="common">Clementine</name>
    <name type="synonym">Citrus deliciosa x Citrus sinensis</name>
    <dbReference type="NCBI Taxonomy" id="85681"/>
    <lineage>
        <taxon>Eukaryota</taxon>
        <taxon>Viridiplantae</taxon>
        <taxon>Streptophyta</taxon>
        <taxon>Embryophyta</taxon>
        <taxon>Tracheophyta</taxon>
        <taxon>Spermatophyta</taxon>
        <taxon>Magnoliopsida</taxon>
        <taxon>eudicotyledons</taxon>
        <taxon>Gunneridae</taxon>
        <taxon>Pentapetalae</taxon>
        <taxon>rosids</taxon>
        <taxon>malvids</taxon>
        <taxon>Sapindales</taxon>
        <taxon>Rutaceae</taxon>
        <taxon>Aurantioideae</taxon>
        <taxon>Citrus</taxon>
    </lineage>
</organism>
<evidence type="ECO:0000256" key="6">
    <source>
        <dbReference type="ARBA" id="ARBA00023136"/>
    </source>
</evidence>
<keyword evidence="3" id="KW-0677">Repeat</keyword>
<dbReference type="Gramene" id="ESR55442">
    <property type="protein sequence ID" value="ESR55442"/>
    <property type="gene ID" value="CICLE_v10023458mg"/>
</dbReference>
<keyword evidence="5 7" id="KW-0040">ANK repeat</keyword>
<evidence type="ECO:0000256" key="2">
    <source>
        <dbReference type="ARBA" id="ARBA00022692"/>
    </source>
</evidence>
<feature type="transmembrane region" description="Helical" evidence="8">
    <location>
        <begin position="535"/>
        <end position="555"/>
    </location>
</feature>
<protein>
    <recommendedName>
        <fullName evidence="9">PGG domain-containing protein</fullName>
    </recommendedName>
</protein>
<dbReference type="OMA" id="INEMDND"/>
<gene>
    <name evidence="10" type="ORF">CICLE_v10023458mg</name>
</gene>
<dbReference type="Proteomes" id="UP000030687">
    <property type="component" value="Unassembled WGS sequence"/>
</dbReference>
<dbReference type="PANTHER" id="PTHR24186">
    <property type="entry name" value="PROTEIN PHOSPHATASE 1 REGULATORY SUBUNIT"/>
    <property type="match status" value="1"/>
</dbReference>
<accession>V4TPU2</accession>
<dbReference type="eggNOG" id="KOG0504">
    <property type="taxonomic scope" value="Eukaryota"/>
</dbReference>
<comment type="subcellular location">
    <subcellularLocation>
        <location evidence="1">Membrane</location>
        <topology evidence="1">Multi-pass membrane protein</topology>
    </subcellularLocation>
</comment>
<evidence type="ECO:0000256" key="3">
    <source>
        <dbReference type="ARBA" id="ARBA00022737"/>
    </source>
</evidence>
<dbReference type="Gene3D" id="1.25.40.20">
    <property type="entry name" value="Ankyrin repeat-containing domain"/>
    <property type="match status" value="2"/>
</dbReference>
<name>V4TPU2_CITCL</name>
<feature type="domain" description="PGG" evidence="9">
    <location>
        <begin position="390"/>
        <end position="528"/>
    </location>
</feature>
<feature type="transmembrane region" description="Helical" evidence="8">
    <location>
        <begin position="395"/>
        <end position="414"/>
    </location>
</feature>
<dbReference type="KEGG" id="cic:CICLE_v10023458mg"/>
<dbReference type="EMBL" id="KI536661">
    <property type="protein sequence ID" value="ESR55442.1"/>
    <property type="molecule type" value="Genomic_DNA"/>
</dbReference>
<evidence type="ECO:0000256" key="7">
    <source>
        <dbReference type="PROSITE-ProRule" id="PRU00023"/>
    </source>
</evidence>
<evidence type="ECO:0000313" key="10">
    <source>
        <dbReference type="EMBL" id="ESR55442.1"/>
    </source>
</evidence>
<evidence type="ECO:0000256" key="5">
    <source>
        <dbReference type="ARBA" id="ARBA00023043"/>
    </source>
</evidence>
<evidence type="ECO:0000256" key="8">
    <source>
        <dbReference type="SAM" id="Phobius"/>
    </source>
</evidence>
<dbReference type="SUPFAM" id="SSF48403">
    <property type="entry name" value="Ankyrin repeat"/>
    <property type="match status" value="1"/>
</dbReference>
<keyword evidence="4 8" id="KW-1133">Transmembrane helix</keyword>
<dbReference type="Pfam" id="PF12796">
    <property type="entry name" value="Ank_2"/>
    <property type="match status" value="3"/>
</dbReference>
<dbReference type="STRING" id="85681.V4TPU2"/>
<dbReference type="InParanoid" id="V4TPU2"/>
<evidence type="ECO:0000256" key="4">
    <source>
        <dbReference type="ARBA" id="ARBA00022989"/>
    </source>
</evidence>
<keyword evidence="11" id="KW-1185">Reference proteome</keyword>
<dbReference type="InterPro" id="IPR036770">
    <property type="entry name" value="Ankyrin_rpt-contain_sf"/>
</dbReference>
<dbReference type="AlphaFoldDB" id="V4TPU2"/>
<dbReference type="SMART" id="SM00248">
    <property type="entry name" value="ANK"/>
    <property type="match status" value="9"/>
</dbReference>
<evidence type="ECO:0000256" key="1">
    <source>
        <dbReference type="ARBA" id="ARBA00004141"/>
    </source>
</evidence>
<dbReference type="PROSITE" id="PS50088">
    <property type="entry name" value="ANK_REPEAT"/>
    <property type="match status" value="2"/>
</dbReference>
<feature type="transmembrane region" description="Helical" evidence="8">
    <location>
        <begin position="504"/>
        <end position="529"/>
    </location>
</feature>
<feature type="repeat" description="ANK" evidence="7">
    <location>
        <begin position="49"/>
        <end position="81"/>
    </location>
</feature>
<dbReference type="InterPro" id="IPR026961">
    <property type="entry name" value="PGG_dom"/>
</dbReference>
<evidence type="ECO:0000259" key="9">
    <source>
        <dbReference type="Pfam" id="PF13962"/>
    </source>
</evidence>
<reference evidence="10 11" key="1">
    <citation type="submission" date="2013-10" db="EMBL/GenBank/DDBJ databases">
        <authorList>
            <consortium name="International Citrus Genome Consortium"/>
            <person name="Jenkins J."/>
            <person name="Schmutz J."/>
            <person name="Prochnik S."/>
            <person name="Rokhsar D."/>
            <person name="Gmitter F."/>
            <person name="Ollitrault P."/>
            <person name="Machado M."/>
            <person name="Talon M."/>
            <person name="Wincker P."/>
            <person name="Jaillon O."/>
            <person name="Morgante M."/>
        </authorList>
    </citation>
    <scope>NUCLEOTIDE SEQUENCE</scope>
    <source>
        <strain evidence="11">cv. Clemenules</strain>
    </source>
</reference>
<feature type="transmembrane region" description="Helical" evidence="8">
    <location>
        <begin position="567"/>
        <end position="587"/>
    </location>
</feature>
<proteinExistence type="predicted"/>
<dbReference type="InterPro" id="IPR002110">
    <property type="entry name" value="Ankyrin_rpt"/>
</dbReference>
<sequence>MSETFKTITSLSGNTLLHIAAAGFIHDRENMATTLARKYPFLITMQNSKGDTPLHVAARAGMLQTAKILVDCAKRMTSSSQIDVKFLMEMKNVRGNTALHEALNALQDAKKDKNKPKEDGVTSLDSLARCLVSEDPNASYLMNVDCKSPLYLAVESKNEDILEYILEALPVNDDCATKLEGKSPVKVAIELQKLGLLKMMHEKQPALLLIKDEQKNTPMHWAASVDHLEGVRFLYEINPDSVLQRNEEGFYPFHLASENGGVLVMGEFFEKKKMPQPTDLFNKKGQNILHVAAMKGKFDSARRILKARDIDRLINEMDNDGNTPLHLAALCGRHLAVASLILDGRAKSDIINRNGKTAYDIVEKLSAEINPEFSGEDDDTSKQSSVNRNDLSNRITNLIVVATLIAGASFAASVQMGSSSGSETATTNTTASISIHGAGAIPFALARSNGHDGDDGSQKKKQDVRPSLKAFTVFNTIAMYTSITAAIVLCWAQLLDTNLASIDVWTASLLIMIALYASCIAFFASIYMLNDTGEAFVIAITVIQGVFLLLLLLRSFQLLVPFRFKKLFILLSYFFHVWIFYFLHWIWSSLKKSACCARCL</sequence>
<feature type="repeat" description="ANK" evidence="7">
    <location>
        <begin position="320"/>
        <end position="353"/>
    </location>
</feature>
<evidence type="ECO:0000313" key="11">
    <source>
        <dbReference type="Proteomes" id="UP000030687"/>
    </source>
</evidence>
<dbReference type="PROSITE" id="PS50297">
    <property type="entry name" value="ANK_REP_REGION"/>
    <property type="match status" value="2"/>
</dbReference>
<feature type="transmembrane region" description="Helical" evidence="8">
    <location>
        <begin position="470"/>
        <end position="492"/>
    </location>
</feature>
<keyword evidence="2 8" id="KW-0812">Transmembrane</keyword>
<dbReference type="PANTHER" id="PTHR24186:SF46">
    <property type="entry name" value="PROTEIN ACCELERATED CELL DEATH 6-LIKE"/>
    <property type="match status" value="1"/>
</dbReference>
<keyword evidence="6 8" id="KW-0472">Membrane</keyword>
<dbReference type="Pfam" id="PF13962">
    <property type="entry name" value="PGG"/>
    <property type="match status" value="1"/>
</dbReference>
<dbReference type="GO" id="GO:0005886">
    <property type="term" value="C:plasma membrane"/>
    <property type="evidence" value="ECO:0007669"/>
    <property type="project" value="TreeGrafter"/>
</dbReference>